<dbReference type="GO" id="GO:0000976">
    <property type="term" value="F:transcription cis-regulatory region binding"/>
    <property type="evidence" value="ECO:0007669"/>
    <property type="project" value="TreeGrafter"/>
</dbReference>
<evidence type="ECO:0000313" key="7">
    <source>
        <dbReference type="Proteomes" id="UP000192911"/>
    </source>
</evidence>
<dbReference type="OrthoDB" id="9179041at2"/>
<evidence type="ECO:0000313" key="6">
    <source>
        <dbReference type="EMBL" id="SMF48847.1"/>
    </source>
</evidence>
<protein>
    <submittedName>
        <fullName evidence="6">Transcriptional regulator, TetR family</fullName>
    </submittedName>
</protein>
<evidence type="ECO:0000256" key="3">
    <source>
        <dbReference type="PROSITE-ProRule" id="PRU00335"/>
    </source>
</evidence>
<sequence length="224" mass="24140">MESTERPEAIADGAAAAAAAGAGTRPTRMKPGERRVHILQTLASMLEAPKGEKITTAALAARLGVSEAALYRQFASKAQMFEALIEFIETTFFSLVNQIAAKEPDGVLQARAIGMMLLNFAARNPGMTRVLTGEALVGEHERLTERVTQMLERIEASIKQCLRLALLEANAGGAATPLPADYDPGVRASLLVSYVVGRWHRFARSGFTRAPSEQADAQLHLILQ</sequence>
<dbReference type="InterPro" id="IPR054580">
    <property type="entry name" value="SlmA-like_C"/>
</dbReference>
<feature type="region of interest" description="Disordered" evidence="4">
    <location>
        <begin position="1"/>
        <end position="31"/>
    </location>
</feature>
<evidence type="ECO:0000259" key="5">
    <source>
        <dbReference type="PROSITE" id="PS50977"/>
    </source>
</evidence>
<feature type="domain" description="HTH tetR-type" evidence="5">
    <location>
        <begin position="32"/>
        <end position="92"/>
    </location>
</feature>
<feature type="compositionally biased region" description="Low complexity" evidence="4">
    <location>
        <begin position="10"/>
        <end position="23"/>
    </location>
</feature>
<dbReference type="STRING" id="28094.SAMN06295900_10899"/>
<dbReference type="GO" id="GO:0003700">
    <property type="term" value="F:DNA-binding transcription factor activity"/>
    <property type="evidence" value="ECO:0007669"/>
    <property type="project" value="TreeGrafter"/>
</dbReference>
<dbReference type="Gene3D" id="1.10.357.10">
    <property type="entry name" value="Tetracycline Repressor, domain 2"/>
    <property type="match status" value="1"/>
</dbReference>
<proteinExistence type="predicted"/>
<dbReference type="EMBL" id="FXAH01000008">
    <property type="protein sequence ID" value="SMF48847.1"/>
    <property type="molecule type" value="Genomic_DNA"/>
</dbReference>
<dbReference type="AlphaFoldDB" id="A0A1X7F9W0"/>
<evidence type="ECO:0000256" key="2">
    <source>
        <dbReference type="ARBA" id="ARBA00023125"/>
    </source>
</evidence>
<gene>
    <name evidence="6" type="ORF">SAMN06295900_10899</name>
</gene>
<evidence type="ECO:0000256" key="4">
    <source>
        <dbReference type="SAM" id="MobiDB-lite"/>
    </source>
</evidence>
<dbReference type="InterPro" id="IPR001647">
    <property type="entry name" value="HTH_TetR"/>
</dbReference>
<reference evidence="7" key="1">
    <citation type="submission" date="2017-04" db="EMBL/GenBank/DDBJ databases">
        <authorList>
            <person name="Varghese N."/>
            <person name="Submissions S."/>
        </authorList>
    </citation>
    <scope>NUCLEOTIDE SEQUENCE [LARGE SCALE GENOMIC DNA]</scope>
    <source>
        <strain evidence="7">Ballard 720</strain>
    </source>
</reference>
<dbReference type="NCBIfam" id="NF007015">
    <property type="entry name" value="PRK09480.1"/>
    <property type="match status" value="1"/>
</dbReference>
<dbReference type="PROSITE" id="PS50977">
    <property type="entry name" value="HTH_TETR_2"/>
    <property type="match status" value="1"/>
</dbReference>
<dbReference type="InterPro" id="IPR036271">
    <property type="entry name" value="Tet_transcr_reg_TetR-rel_C_sf"/>
</dbReference>
<name>A0A1X7F9W0_TRICW</name>
<dbReference type="InterPro" id="IPR009057">
    <property type="entry name" value="Homeodomain-like_sf"/>
</dbReference>
<dbReference type="Pfam" id="PF22276">
    <property type="entry name" value="SlmA-like_C"/>
    <property type="match status" value="1"/>
</dbReference>
<keyword evidence="7" id="KW-1185">Reference proteome</keyword>
<evidence type="ECO:0000256" key="1">
    <source>
        <dbReference type="ARBA" id="ARBA00023054"/>
    </source>
</evidence>
<dbReference type="Proteomes" id="UP000192911">
    <property type="component" value="Unassembled WGS sequence"/>
</dbReference>
<organism evidence="6 7">
    <name type="scientific">Trinickia caryophylli</name>
    <name type="common">Paraburkholderia caryophylli</name>
    <dbReference type="NCBI Taxonomy" id="28094"/>
    <lineage>
        <taxon>Bacteria</taxon>
        <taxon>Pseudomonadati</taxon>
        <taxon>Pseudomonadota</taxon>
        <taxon>Betaproteobacteria</taxon>
        <taxon>Burkholderiales</taxon>
        <taxon>Burkholderiaceae</taxon>
        <taxon>Trinickia</taxon>
    </lineage>
</organism>
<dbReference type="PANTHER" id="PTHR30055">
    <property type="entry name" value="HTH-TYPE TRANSCRIPTIONAL REGULATOR RUTR"/>
    <property type="match status" value="1"/>
</dbReference>
<accession>A0A1X7F9W0</accession>
<keyword evidence="1" id="KW-0175">Coiled coil</keyword>
<dbReference type="Pfam" id="PF00440">
    <property type="entry name" value="TetR_N"/>
    <property type="match status" value="1"/>
</dbReference>
<dbReference type="InterPro" id="IPR050109">
    <property type="entry name" value="HTH-type_TetR-like_transc_reg"/>
</dbReference>
<feature type="DNA-binding region" description="H-T-H motif" evidence="3">
    <location>
        <begin position="55"/>
        <end position="74"/>
    </location>
</feature>
<dbReference type="PANTHER" id="PTHR30055:SF183">
    <property type="entry name" value="NUCLEOID OCCLUSION FACTOR SLMA"/>
    <property type="match status" value="1"/>
</dbReference>
<keyword evidence="2 3" id="KW-0238">DNA-binding</keyword>
<dbReference type="SUPFAM" id="SSF46689">
    <property type="entry name" value="Homeodomain-like"/>
    <property type="match status" value="1"/>
</dbReference>
<dbReference type="SUPFAM" id="SSF48498">
    <property type="entry name" value="Tetracyclin repressor-like, C-terminal domain"/>
    <property type="match status" value="1"/>
</dbReference>